<evidence type="ECO:0000313" key="4">
    <source>
        <dbReference type="EMBL" id="GAF27131.1"/>
    </source>
</evidence>
<feature type="domain" description="UspA" evidence="3">
    <location>
        <begin position="50"/>
        <end position="179"/>
    </location>
</feature>
<dbReference type="InterPro" id="IPR006015">
    <property type="entry name" value="Universal_stress_UspA"/>
</dbReference>
<dbReference type="Proteomes" id="UP000063718">
    <property type="component" value="Unassembled WGS sequence"/>
</dbReference>
<dbReference type="Gene3D" id="3.40.50.620">
    <property type="entry name" value="HUPs"/>
    <property type="match status" value="1"/>
</dbReference>
<dbReference type="CDD" id="cd00293">
    <property type="entry name" value="USP-like"/>
    <property type="match status" value="1"/>
</dbReference>
<comment type="similarity">
    <text evidence="1">Belongs to the universal stress protein A family.</text>
</comment>
<sequence length="184" mass="20375">MNNIHSNPLGVFLALAFMVSMGRLFWWMLHVPPAVPYEVAHVTRTVGAVKRILVPLVDSEYARRAVELACRLGTEQKAEIILLAVLEVPLASPLGIALPETEARLNNILAQGTEIVNFHHLPCRTRIIRARTAGTGILQAAAEEEVQLIVIGVRPRRQVGLLGSTSEWLLRRANCELLIDRQPV</sequence>
<dbReference type="InterPro" id="IPR006016">
    <property type="entry name" value="UspA"/>
</dbReference>
<dbReference type="RefSeq" id="WP_011392859.1">
    <property type="nucleotide sequence ID" value="NZ_DF238840.1"/>
</dbReference>
<dbReference type="PRINTS" id="PR01438">
    <property type="entry name" value="UNVRSLSTRESS"/>
</dbReference>
<keyword evidence="2" id="KW-1133">Transmembrane helix</keyword>
<accession>A0A0S6UJI5</accession>
<proteinExistence type="inferred from homology"/>
<gene>
    <name evidence="4" type="ORF">MTY_2472</name>
</gene>
<keyword evidence="2" id="KW-0472">Membrane</keyword>
<protein>
    <submittedName>
        <fullName evidence="4">Universal stress protein uspA and related nucleotide-binding proteins</fullName>
    </submittedName>
</protein>
<evidence type="ECO:0000256" key="1">
    <source>
        <dbReference type="ARBA" id="ARBA00008791"/>
    </source>
</evidence>
<evidence type="ECO:0000256" key="2">
    <source>
        <dbReference type="SAM" id="Phobius"/>
    </source>
</evidence>
<dbReference type="SUPFAM" id="SSF52402">
    <property type="entry name" value="Adenine nucleotide alpha hydrolases-like"/>
    <property type="match status" value="1"/>
</dbReference>
<dbReference type="PANTHER" id="PTHR46268:SF6">
    <property type="entry name" value="UNIVERSAL STRESS PROTEIN UP12"/>
    <property type="match status" value="1"/>
</dbReference>
<dbReference type="Pfam" id="PF00582">
    <property type="entry name" value="Usp"/>
    <property type="match status" value="1"/>
</dbReference>
<dbReference type="PANTHER" id="PTHR46268">
    <property type="entry name" value="STRESS RESPONSE PROTEIN NHAX"/>
    <property type="match status" value="1"/>
</dbReference>
<dbReference type="AlphaFoldDB" id="A0A0S6UJI5"/>
<evidence type="ECO:0000259" key="3">
    <source>
        <dbReference type="Pfam" id="PF00582"/>
    </source>
</evidence>
<feature type="transmembrane region" description="Helical" evidence="2">
    <location>
        <begin position="9"/>
        <end position="29"/>
    </location>
</feature>
<name>A0A0S6UJI5_NEOTH</name>
<organism evidence="4">
    <name type="scientific">Moorella thermoacetica Y72</name>
    <dbReference type="NCBI Taxonomy" id="1325331"/>
    <lineage>
        <taxon>Bacteria</taxon>
        <taxon>Bacillati</taxon>
        <taxon>Bacillota</taxon>
        <taxon>Clostridia</taxon>
        <taxon>Neomoorellales</taxon>
        <taxon>Neomoorellaceae</taxon>
        <taxon>Neomoorella</taxon>
    </lineage>
</organism>
<dbReference type="GeneID" id="45617388"/>
<dbReference type="InterPro" id="IPR014729">
    <property type="entry name" value="Rossmann-like_a/b/a_fold"/>
</dbReference>
<reference evidence="4" key="1">
    <citation type="journal article" date="2014" name="Gene">
        <title>Genome-guided analysis of transformation efficiency and carbon dioxide assimilation by Moorella thermoacetica Y72.</title>
        <authorList>
            <person name="Tsukahara K."/>
            <person name="Kita A."/>
            <person name="Nakashimada Y."/>
            <person name="Hoshino T."/>
            <person name="Murakami K."/>
        </authorList>
    </citation>
    <scope>NUCLEOTIDE SEQUENCE [LARGE SCALE GENOMIC DNA]</scope>
    <source>
        <strain evidence="4">Y72</strain>
    </source>
</reference>
<keyword evidence="2" id="KW-0812">Transmembrane</keyword>
<dbReference type="EMBL" id="DF238840">
    <property type="protein sequence ID" value="GAF27131.1"/>
    <property type="molecule type" value="Genomic_DNA"/>
</dbReference>